<accession>A0ABU6VZH8</accession>
<name>A0ABU6VZH8_9FABA</name>
<dbReference type="Proteomes" id="UP001341840">
    <property type="component" value="Unassembled WGS sequence"/>
</dbReference>
<comment type="caution">
    <text evidence="1">The sequence shown here is derived from an EMBL/GenBank/DDBJ whole genome shotgun (WGS) entry which is preliminary data.</text>
</comment>
<reference evidence="1 2" key="1">
    <citation type="journal article" date="2023" name="Plants (Basel)">
        <title>Bridging the Gap: Combining Genomics and Transcriptomics Approaches to Understand Stylosanthes scabra, an Orphan Legume from the Brazilian Caatinga.</title>
        <authorList>
            <person name="Ferreira-Neto J.R.C."/>
            <person name="da Silva M.D."/>
            <person name="Binneck E."/>
            <person name="de Melo N.F."/>
            <person name="da Silva R.H."/>
            <person name="de Melo A.L.T.M."/>
            <person name="Pandolfi V."/>
            <person name="Bustamante F.O."/>
            <person name="Brasileiro-Vidal A.C."/>
            <person name="Benko-Iseppon A.M."/>
        </authorList>
    </citation>
    <scope>NUCLEOTIDE SEQUENCE [LARGE SCALE GENOMIC DNA]</scope>
    <source>
        <tissue evidence="1">Leaves</tissue>
    </source>
</reference>
<sequence>PYLRFGKPDVFRVNVTAQTHLWGLGRQPPNLCGWCGRYGGASYSGLPKGDFFFRVKPTTTFTFLRAAKSE</sequence>
<evidence type="ECO:0000313" key="1">
    <source>
        <dbReference type="EMBL" id="MED6177845.1"/>
    </source>
</evidence>
<feature type="non-terminal residue" evidence="1">
    <location>
        <position position="1"/>
    </location>
</feature>
<gene>
    <name evidence="1" type="ORF">PIB30_101836</name>
</gene>
<protein>
    <submittedName>
        <fullName evidence="1">Uncharacterized protein</fullName>
    </submittedName>
</protein>
<dbReference type="EMBL" id="JASCZI010154074">
    <property type="protein sequence ID" value="MED6177845.1"/>
    <property type="molecule type" value="Genomic_DNA"/>
</dbReference>
<keyword evidence="2" id="KW-1185">Reference proteome</keyword>
<organism evidence="1 2">
    <name type="scientific">Stylosanthes scabra</name>
    <dbReference type="NCBI Taxonomy" id="79078"/>
    <lineage>
        <taxon>Eukaryota</taxon>
        <taxon>Viridiplantae</taxon>
        <taxon>Streptophyta</taxon>
        <taxon>Embryophyta</taxon>
        <taxon>Tracheophyta</taxon>
        <taxon>Spermatophyta</taxon>
        <taxon>Magnoliopsida</taxon>
        <taxon>eudicotyledons</taxon>
        <taxon>Gunneridae</taxon>
        <taxon>Pentapetalae</taxon>
        <taxon>rosids</taxon>
        <taxon>fabids</taxon>
        <taxon>Fabales</taxon>
        <taxon>Fabaceae</taxon>
        <taxon>Papilionoideae</taxon>
        <taxon>50 kb inversion clade</taxon>
        <taxon>dalbergioids sensu lato</taxon>
        <taxon>Dalbergieae</taxon>
        <taxon>Pterocarpus clade</taxon>
        <taxon>Stylosanthes</taxon>
    </lineage>
</organism>
<proteinExistence type="predicted"/>
<evidence type="ECO:0000313" key="2">
    <source>
        <dbReference type="Proteomes" id="UP001341840"/>
    </source>
</evidence>